<evidence type="ECO:0000259" key="11">
    <source>
        <dbReference type="Pfam" id="PF07732"/>
    </source>
</evidence>
<comment type="catalytic activity">
    <reaction evidence="8">
        <text>4 Cu(+) + O2 + 4 H(+) = 4 Cu(2+) + 2 H2O</text>
        <dbReference type="Rhea" id="RHEA:30083"/>
        <dbReference type="ChEBI" id="CHEBI:15377"/>
        <dbReference type="ChEBI" id="CHEBI:15378"/>
        <dbReference type="ChEBI" id="CHEBI:15379"/>
        <dbReference type="ChEBI" id="CHEBI:29036"/>
        <dbReference type="ChEBI" id="CHEBI:49552"/>
        <dbReference type="EC" id="1.16.3.4"/>
    </reaction>
    <physiologicalReaction direction="left-to-right" evidence="8">
        <dbReference type="Rhea" id="RHEA:30084"/>
    </physiologicalReaction>
</comment>
<feature type="domain" description="Plastocyanin-like" evidence="10">
    <location>
        <begin position="430"/>
        <end position="546"/>
    </location>
</feature>
<keyword evidence="9" id="KW-1133">Transmembrane helix</keyword>
<comment type="subunit">
    <text evidence="1">Monomer.</text>
</comment>
<feature type="domain" description="Plastocyanin-like" evidence="11">
    <location>
        <begin position="107"/>
        <end position="201"/>
    </location>
</feature>
<dbReference type="SUPFAM" id="SSF49503">
    <property type="entry name" value="Cupredoxins"/>
    <property type="match status" value="3"/>
</dbReference>
<dbReference type="EMBL" id="CP159925">
    <property type="protein sequence ID" value="XCO76120.1"/>
    <property type="molecule type" value="Genomic_DNA"/>
</dbReference>
<evidence type="ECO:0000256" key="3">
    <source>
        <dbReference type="ARBA" id="ARBA00023002"/>
    </source>
</evidence>
<keyword evidence="9" id="KW-0472">Membrane</keyword>
<evidence type="ECO:0000313" key="12">
    <source>
        <dbReference type="EMBL" id="XCO76120.1"/>
    </source>
</evidence>
<evidence type="ECO:0000256" key="9">
    <source>
        <dbReference type="SAM" id="Phobius"/>
    </source>
</evidence>
<evidence type="ECO:0000259" key="10">
    <source>
        <dbReference type="Pfam" id="PF07731"/>
    </source>
</evidence>
<proteinExistence type="predicted"/>
<dbReference type="InterPro" id="IPR002355">
    <property type="entry name" value="Cu_oxidase_Cu_BS"/>
</dbReference>
<evidence type="ECO:0000256" key="1">
    <source>
        <dbReference type="ARBA" id="ARBA00011245"/>
    </source>
</evidence>
<dbReference type="PANTHER" id="PTHR48267:SF1">
    <property type="entry name" value="BILIRUBIN OXIDASE"/>
    <property type="match status" value="1"/>
</dbReference>
<dbReference type="InterPro" id="IPR011706">
    <property type="entry name" value="Cu-oxidase_C"/>
</dbReference>
<dbReference type="Gene3D" id="2.60.40.420">
    <property type="entry name" value="Cupredoxins - blue copper proteins"/>
    <property type="match status" value="3"/>
</dbReference>
<dbReference type="InterPro" id="IPR011707">
    <property type="entry name" value="Cu-oxidase-like_N"/>
</dbReference>
<gene>
    <name evidence="12" type="ORF">ABU614_04850</name>
</gene>
<feature type="transmembrane region" description="Helical" evidence="9">
    <location>
        <begin position="9"/>
        <end position="30"/>
    </location>
</feature>
<dbReference type="PROSITE" id="PS51318">
    <property type="entry name" value="TAT"/>
    <property type="match status" value="1"/>
</dbReference>
<dbReference type="InterPro" id="IPR008972">
    <property type="entry name" value="Cupredoxin"/>
</dbReference>
<accession>A0AAU8MU66</accession>
<name>A0AAU8MU66_9GAMM</name>
<dbReference type="GO" id="GO:0016491">
    <property type="term" value="F:oxidoreductase activity"/>
    <property type="evidence" value="ECO:0007669"/>
    <property type="project" value="UniProtKB-KW"/>
</dbReference>
<keyword evidence="3" id="KW-0560">Oxidoreductase</keyword>
<evidence type="ECO:0000256" key="8">
    <source>
        <dbReference type="ARBA" id="ARBA00048092"/>
    </source>
</evidence>
<dbReference type="AlphaFoldDB" id="A0AAU8MU66"/>
<dbReference type="EC" id="1.16.3.4" evidence="4"/>
<dbReference type="RefSeq" id="WP_363799511.1">
    <property type="nucleotide sequence ID" value="NZ_CP159925.1"/>
</dbReference>
<evidence type="ECO:0000256" key="4">
    <source>
        <dbReference type="ARBA" id="ARBA00038978"/>
    </source>
</evidence>
<dbReference type="PANTHER" id="PTHR48267">
    <property type="entry name" value="CUPREDOXIN SUPERFAMILY PROTEIN"/>
    <property type="match status" value="1"/>
</dbReference>
<evidence type="ECO:0000256" key="5">
    <source>
        <dbReference type="ARBA" id="ARBA00041027"/>
    </source>
</evidence>
<protein>
    <recommendedName>
        <fullName evidence="5">Multicopper oxidase CueO</fullName>
        <ecNumber evidence="4">1.16.3.4</ecNumber>
    </recommendedName>
    <alternativeName>
        <fullName evidence="6">Copper efflux oxidase</fullName>
    </alternativeName>
    <alternativeName>
        <fullName evidence="7">Cuprous oxidase</fullName>
    </alternativeName>
</protein>
<reference evidence="12" key="1">
    <citation type="submission" date="2024-06" db="EMBL/GenBank/DDBJ databases">
        <authorList>
            <person name="Li S."/>
        </authorList>
    </citation>
    <scope>NUCLEOTIDE SEQUENCE</scope>
    <source>
        <strain evidence="12">SR10</strain>
    </source>
</reference>
<evidence type="ECO:0000256" key="2">
    <source>
        <dbReference type="ARBA" id="ARBA00022723"/>
    </source>
</evidence>
<dbReference type="GO" id="GO:0005507">
    <property type="term" value="F:copper ion binding"/>
    <property type="evidence" value="ECO:0007669"/>
    <property type="project" value="InterPro"/>
</dbReference>
<evidence type="ECO:0000256" key="6">
    <source>
        <dbReference type="ARBA" id="ARBA00042896"/>
    </source>
</evidence>
<keyword evidence="2" id="KW-0479">Metal-binding</keyword>
<dbReference type="PROSITE" id="PS00080">
    <property type="entry name" value="MULTICOPPER_OXIDASE2"/>
    <property type="match status" value="1"/>
</dbReference>
<evidence type="ECO:0000256" key="7">
    <source>
        <dbReference type="ARBA" id="ARBA00043090"/>
    </source>
</evidence>
<organism evidence="12">
    <name type="scientific">Lysobacter firmicutimachus</name>
    <dbReference type="NCBI Taxonomy" id="1792846"/>
    <lineage>
        <taxon>Bacteria</taxon>
        <taxon>Pseudomonadati</taxon>
        <taxon>Pseudomonadota</taxon>
        <taxon>Gammaproteobacteria</taxon>
        <taxon>Lysobacterales</taxon>
        <taxon>Lysobacteraceae</taxon>
        <taxon>Lysobacter</taxon>
    </lineage>
</organism>
<keyword evidence="9" id="KW-0812">Transmembrane</keyword>
<sequence length="547" mass="61098">MTDPQRRRFLIGLTVGGAATVAGPIALWRWTGGHGHRFASGPAPDLQLLPPDARFVQPLRLPGGEGLLAEVDLRTPLRLVAQATTQALFPGAPTTLWSYAGASAGRALFNPILHARRGDTVEVELDNRLAEATTVHWHGLAVDEANDGSGLHPVAPGARRRYRYRVDNRAGLYWYHAHPHGRTGVQLQRGLAGLMLVEDDEERVLKQRLGMRWGERDLPLMIADKQVGPDNAIVYKDGADDWIGNRVLVNWTPEPYLDVIPAWYRFRLINVANARMLRPCFLHGDRVLPMQLIGTDGGLLERAWPVDDLFLAPAQRADVLVDFGALAPGERVRLRSLEYVAMENEDESGAFAPDPMGDHPGAAAMGEPLDLMELRVIECATERRPPARLPPLEAIAQLPPMPDTRDWPVRALRLRMDEEGRWFINDWNFHLSGHEPAFSVRRGSREVWEIRNSMTSMPHPMHLHGFQFRVLSRSISPPDIRGRQVAAGGLGPQDLGWNDTVVVWPGEIVRLAVDFAQNFAGTQRYMLHCHNLEHEDMGMMLSFAVTD</sequence>
<dbReference type="InterPro" id="IPR006311">
    <property type="entry name" value="TAT_signal"/>
</dbReference>
<dbReference type="Pfam" id="PF07732">
    <property type="entry name" value="Cu-oxidase_3"/>
    <property type="match status" value="1"/>
</dbReference>
<dbReference type="InterPro" id="IPR045087">
    <property type="entry name" value="Cu-oxidase_fam"/>
</dbReference>
<dbReference type="Pfam" id="PF07731">
    <property type="entry name" value="Cu-oxidase_2"/>
    <property type="match status" value="1"/>
</dbReference>